<reference evidence="6 7" key="1">
    <citation type="submission" date="2016-04" db="EMBL/GenBank/DDBJ databases">
        <title>Draft genome sequence of Aeribacillus pallidus 8m3 from petroleum reservoir.</title>
        <authorList>
            <person name="Poltaraus A.B."/>
            <person name="Nazina T.N."/>
            <person name="Tourova T.P."/>
            <person name="Malakho S.M."/>
            <person name="Korshunova A.V."/>
            <person name="Sokolova D.S."/>
        </authorList>
    </citation>
    <scope>NUCLEOTIDE SEQUENCE [LARGE SCALE GENOMIC DNA]</scope>
    <source>
        <strain evidence="6 7">8m3</strain>
    </source>
</reference>
<dbReference type="OrthoDB" id="9788539at2"/>
<dbReference type="EMBL" id="LWBR01000058">
    <property type="protein sequence ID" value="KZN95360.1"/>
    <property type="molecule type" value="Genomic_DNA"/>
</dbReference>
<dbReference type="Pfam" id="PF19567">
    <property type="entry name" value="CpsB_CapC"/>
    <property type="match status" value="1"/>
</dbReference>
<dbReference type="InterPro" id="IPR016195">
    <property type="entry name" value="Pol/histidinol_Pase-like"/>
</dbReference>
<evidence type="ECO:0000313" key="7">
    <source>
        <dbReference type="Proteomes" id="UP000076476"/>
    </source>
</evidence>
<accession>A0A165WV58</accession>
<dbReference type="RefSeq" id="WP_063389125.1">
    <property type="nucleotide sequence ID" value="NZ_LWBR01000058.1"/>
</dbReference>
<evidence type="ECO:0000256" key="5">
    <source>
        <dbReference type="PIRNR" id="PIRNR016557"/>
    </source>
</evidence>
<dbReference type="Proteomes" id="UP000076476">
    <property type="component" value="Unassembled WGS sequence"/>
</dbReference>
<dbReference type="PIRSF" id="PIRSF016557">
    <property type="entry name" value="Caps_synth_CpsB"/>
    <property type="match status" value="1"/>
</dbReference>
<dbReference type="GO" id="GO:0004725">
    <property type="term" value="F:protein tyrosine phosphatase activity"/>
    <property type="evidence" value="ECO:0007669"/>
    <property type="project" value="UniProtKB-UniRule"/>
</dbReference>
<evidence type="ECO:0000256" key="1">
    <source>
        <dbReference type="ARBA" id="ARBA00005750"/>
    </source>
</evidence>
<evidence type="ECO:0000256" key="3">
    <source>
        <dbReference type="ARBA" id="ARBA00022912"/>
    </source>
</evidence>
<comment type="catalytic activity">
    <reaction evidence="4 5">
        <text>O-phospho-L-tyrosyl-[protein] + H2O = L-tyrosyl-[protein] + phosphate</text>
        <dbReference type="Rhea" id="RHEA:10684"/>
        <dbReference type="Rhea" id="RHEA-COMP:10136"/>
        <dbReference type="Rhea" id="RHEA-COMP:20101"/>
        <dbReference type="ChEBI" id="CHEBI:15377"/>
        <dbReference type="ChEBI" id="CHEBI:43474"/>
        <dbReference type="ChEBI" id="CHEBI:46858"/>
        <dbReference type="ChEBI" id="CHEBI:61978"/>
        <dbReference type="EC" id="3.1.3.48"/>
    </reaction>
</comment>
<dbReference type="EC" id="3.1.3.48" evidence="5"/>
<proteinExistence type="inferred from homology"/>
<dbReference type="PANTHER" id="PTHR39181:SF1">
    <property type="entry name" value="TYROSINE-PROTEIN PHOSPHATASE YWQE"/>
    <property type="match status" value="1"/>
</dbReference>
<comment type="caution">
    <text evidence="6">The sequence shown here is derived from an EMBL/GenBank/DDBJ whole genome shotgun (WGS) entry which is preliminary data.</text>
</comment>
<evidence type="ECO:0000256" key="2">
    <source>
        <dbReference type="ARBA" id="ARBA00022801"/>
    </source>
</evidence>
<evidence type="ECO:0000313" key="6">
    <source>
        <dbReference type="EMBL" id="KZN95360.1"/>
    </source>
</evidence>
<dbReference type="SUPFAM" id="SSF89550">
    <property type="entry name" value="PHP domain-like"/>
    <property type="match status" value="1"/>
</dbReference>
<dbReference type="InterPro" id="IPR016667">
    <property type="entry name" value="Caps_polysacc_synth_CpsB/CapC"/>
</dbReference>
<protein>
    <recommendedName>
        <fullName evidence="5">Tyrosine-protein phosphatase</fullName>
        <ecNumber evidence="5">3.1.3.48</ecNumber>
    </recommendedName>
</protein>
<comment type="similarity">
    <text evidence="1 5">Belongs to the metallo-dependent hydrolases superfamily. CpsB/CapC family.</text>
</comment>
<evidence type="ECO:0000256" key="4">
    <source>
        <dbReference type="ARBA" id="ARBA00051722"/>
    </source>
</evidence>
<name>A0A165WV58_9BACI</name>
<dbReference type="AlphaFoldDB" id="A0A165WV58"/>
<keyword evidence="2 5" id="KW-0378">Hydrolase</keyword>
<dbReference type="PANTHER" id="PTHR39181">
    <property type="entry name" value="TYROSINE-PROTEIN PHOSPHATASE YWQE"/>
    <property type="match status" value="1"/>
</dbReference>
<keyword evidence="3 5" id="KW-0904">Protein phosphatase</keyword>
<keyword evidence="7" id="KW-1185">Reference proteome</keyword>
<dbReference type="Gene3D" id="3.20.20.140">
    <property type="entry name" value="Metal-dependent hydrolases"/>
    <property type="match status" value="1"/>
</dbReference>
<organism evidence="6 7">
    <name type="scientific">Aeribacillus pallidus</name>
    <dbReference type="NCBI Taxonomy" id="33936"/>
    <lineage>
        <taxon>Bacteria</taxon>
        <taxon>Bacillati</taxon>
        <taxon>Bacillota</taxon>
        <taxon>Bacilli</taxon>
        <taxon>Bacillales</taxon>
        <taxon>Bacillaceae</taxon>
        <taxon>Aeribacillus</taxon>
    </lineage>
</organism>
<dbReference type="STRING" id="33936.AZI98_14530"/>
<gene>
    <name evidence="6" type="ORF">AZI98_14530</name>
</gene>
<sequence>MIDLHCHILPEVDDGAKHLTESIEMARAAVRQGISVITATPHHKNGKFDNEWSFVIEKTEKLNETLKQEGIPLTVVPGQEIRLYGELLEDFSAGNCGGLNQSNYILIEFPSNHVPRYAERLIFDMMMAGLNPIIAHPERNSEIAQNPDLLYKLVKQGAAAQLTAASITGTFGSKIKKFSFELLNSNLVHFIASDAHDLKYRSFHMQEAFAEVEEQFGIDAVEYFKENADCVIRNEAIYKEPPERIKKKKFFGIF</sequence>
<dbReference type="GO" id="GO:0030145">
    <property type="term" value="F:manganese ion binding"/>
    <property type="evidence" value="ECO:0007669"/>
    <property type="project" value="UniProtKB-UniRule"/>
</dbReference>